<evidence type="ECO:0000256" key="10">
    <source>
        <dbReference type="ARBA" id="ARBA00035861"/>
    </source>
</evidence>
<evidence type="ECO:0000256" key="14">
    <source>
        <dbReference type="ARBA" id="ARBA00041592"/>
    </source>
</evidence>
<keyword evidence="7 18" id="KW-0378">Hydrolase</keyword>
<dbReference type="PRINTS" id="PR00502">
    <property type="entry name" value="NUDIXFAMILY"/>
</dbReference>
<evidence type="ECO:0000259" key="17">
    <source>
        <dbReference type="PROSITE" id="PS51462"/>
    </source>
</evidence>
<dbReference type="InterPro" id="IPR003561">
    <property type="entry name" value="Mutator_MutT"/>
</dbReference>
<evidence type="ECO:0000256" key="5">
    <source>
        <dbReference type="ARBA" id="ARBA00022723"/>
    </source>
</evidence>
<evidence type="ECO:0000256" key="11">
    <source>
        <dbReference type="ARBA" id="ARBA00036904"/>
    </source>
</evidence>
<evidence type="ECO:0000313" key="19">
    <source>
        <dbReference type="Proteomes" id="UP001597380"/>
    </source>
</evidence>
<keyword evidence="8" id="KW-0460">Magnesium</keyword>
<evidence type="ECO:0000256" key="7">
    <source>
        <dbReference type="ARBA" id="ARBA00022801"/>
    </source>
</evidence>
<dbReference type="InterPro" id="IPR000086">
    <property type="entry name" value="NUDIX_hydrolase_dom"/>
</dbReference>
<evidence type="ECO:0000313" key="18">
    <source>
        <dbReference type="EMBL" id="MFD2097082.1"/>
    </source>
</evidence>
<dbReference type="EMBL" id="JBHUHT010000015">
    <property type="protein sequence ID" value="MFD2097082.1"/>
    <property type="molecule type" value="Genomic_DNA"/>
</dbReference>
<dbReference type="RefSeq" id="WP_345339660.1">
    <property type="nucleotide sequence ID" value="NZ_BAABLI010000010.1"/>
</dbReference>
<comment type="catalytic activity">
    <reaction evidence="11">
        <text>8-oxo-GTP + H2O = 8-oxo-GMP + diphosphate + H(+)</text>
        <dbReference type="Rhea" id="RHEA:67616"/>
        <dbReference type="ChEBI" id="CHEBI:15377"/>
        <dbReference type="ChEBI" id="CHEBI:15378"/>
        <dbReference type="ChEBI" id="CHEBI:33019"/>
        <dbReference type="ChEBI" id="CHEBI:143553"/>
        <dbReference type="ChEBI" id="CHEBI:145694"/>
    </reaction>
</comment>
<dbReference type="EC" id="3.6.1.55" evidence="12"/>
<dbReference type="Proteomes" id="UP001597380">
    <property type="component" value="Unassembled WGS sequence"/>
</dbReference>
<evidence type="ECO:0000256" key="8">
    <source>
        <dbReference type="ARBA" id="ARBA00022842"/>
    </source>
</evidence>
<comment type="cofactor">
    <cofactor evidence="1">
        <name>Mg(2+)</name>
        <dbReference type="ChEBI" id="CHEBI:18420"/>
    </cofactor>
</comment>
<evidence type="ECO:0000256" key="13">
    <source>
        <dbReference type="ARBA" id="ARBA00040794"/>
    </source>
</evidence>
<keyword evidence="9" id="KW-0234">DNA repair</keyword>
<dbReference type="SUPFAM" id="SSF55811">
    <property type="entry name" value="Nudix"/>
    <property type="match status" value="1"/>
</dbReference>
<comment type="catalytic activity">
    <reaction evidence="10">
        <text>8-oxo-dGTP + H2O = 8-oxo-dGMP + diphosphate + H(+)</text>
        <dbReference type="Rhea" id="RHEA:31575"/>
        <dbReference type="ChEBI" id="CHEBI:15377"/>
        <dbReference type="ChEBI" id="CHEBI:15378"/>
        <dbReference type="ChEBI" id="CHEBI:33019"/>
        <dbReference type="ChEBI" id="CHEBI:63224"/>
        <dbReference type="ChEBI" id="CHEBI:77896"/>
        <dbReference type="EC" id="3.6.1.55"/>
    </reaction>
</comment>
<proteinExistence type="inferred from homology"/>
<evidence type="ECO:0000256" key="1">
    <source>
        <dbReference type="ARBA" id="ARBA00001946"/>
    </source>
</evidence>
<evidence type="ECO:0000256" key="3">
    <source>
        <dbReference type="ARBA" id="ARBA00022457"/>
    </source>
</evidence>
<dbReference type="InterPro" id="IPR020476">
    <property type="entry name" value="Nudix_hydrolase"/>
</dbReference>
<organism evidence="18 19">
    <name type="scientific">Corallincola platygyrae</name>
    <dbReference type="NCBI Taxonomy" id="1193278"/>
    <lineage>
        <taxon>Bacteria</taxon>
        <taxon>Pseudomonadati</taxon>
        <taxon>Pseudomonadota</taxon>
        <taxon>Gammaproteobacteria</taxon>
        <taxon>Alteromonadales</taxon>
        <taxon>Psychromonadaceae</taxon>
        <taxon>Corallincola</taxon>
    </lineage>
</organism>
<reference evidence="19" key="1">
    <citation type="journal article" date="2019" name="Int. J. Syst. Evol. Microbiol.">
        <title>The Global Catalogue of Microorganisms (GCM) 10K type strain sequencing project: providing services to taxonomists for standard genome sequencing and annotation.</title>
        <authorList>
            <consortium name="The Broad Institute Genomics Platform"/>
            <consortium name="The Broad Institute Genome Sequencing Center for Infectious Disease"/>
            <person name="Wu L."/>
            <person name="Ma J."/>
        </authorList>
    </citation>
    <scope>NUCLEOTIDE SEQUENCE [LARGE SCALE GENOMIC DNA]</scope>
    <source>
        <strain evidence="19">CGMCC 1.10992</strain>
    </source>
</reference>
<feature type="domain" description="Nudix hydrolase" evidence="17">
    <location>
        <begin position="3"/>
        <end position="130"/>
    </location>
</feature>
<comment type="caution">
    <text evidence="18">The sequence shown here is derived from an EMBL/GenBank/DDBJ whole genome shotgun (WGS) entry which is preliminary data.</text>
</comment>
<dbReference type="InterPro" id="IPR047127">
    <property type="entry name" value="MutT-like"/>
</dbReference>
<dbReference type="InterPro" id="IPR015797">
    <property type="entry name" value="NUDIX_hydrolase-like_dom_sf"/>
</dbReference>
<evidence type="ECO:0000256" key="2">
    <source>
        <dbReference type="ARBA" id="ARBA00005582"/>
    </source>
</evidence>
<dbReference type="Gene3D" id="3.90.79.10">
    <property type="entry name" value="Nucleoside Triphosphate Pyrophosphohydrolase"/>
    <property type="match status" value="1"/>
</dbReference>
<sequence length="136" mass="15409">MKAVEIAVGIVIRRREQIEVLVAKRKQGQHLAGTWEFPGGKVESGESNLQALRRELLEEVGINPVESQLFEHITHRYPEKHVSINFYLVERFEGSAKGNESQEIRWITAPALPELNVPQANLPIIQRLVSEFSAKS</sequence>
<protein>
    <recommendedName>
        <fullName evidence="13">8-oxo-dGTP diphosphatase</fullName>
        <ecNumber evidence="12">3.6.1.55</ecNumber>
    </recommendedName>
    <alternativeName>
        <fullName evidence="16">7,8-dihydro-8-oxoguanine-triphosphatase</fullName>
    </alternativeName>
    <alternativeName>
        <fullName evidence="15">Mutator protein MutT</fullName>
    </alternativeName>
    <alternativeName>
        <fullName evidence="14">dGTP pyrophosphohydrolase</fullName>
    </alternativeName>
</protein>
<name>A0ABW4XQ34_9GAMM</name>
<evidence type="ECO:0000256" key="9">
    <source>
        <dbReference type="ARBA" id="ARBA00023204"/>
    </source>
</evidence>
<evidence type="ECO:0000256" key="4">
    <source>
        <dbReference type="ARBA" id="ARBA00022705"/>
    </source>
</evidence>
<dbReference type="PANTHER" id="PTHR47707">
    <property type="entry name" value="8-OXO-DGTP DIPHOSPHATASE"/>
    <property type="match status" value="1"/>
</dbReference>
<keyword evidence="4" id="KW-0235">DNA replication</keyword>
<keyword evidence="6" id="KW-0227">DNA damage</keyword>
<keyword evidence="3" id="KW-0515">Mutator protein</keyword>
<gene>
    <name evidence="18" type="primary">mutT</name>
    <name evidence="18" type="ORF">ACFSJ3_13885</name>
</gene>
<dbReference type="PROSITE" id="PS51462">
    <property type="entry name" value="NUDIX"/>
    <property type="match status" value="1"/>
</dbReference>
<evidence type="ECO:0000256" key="15">
    <source>
        <dbReference type="ARBA" id="ARBA00041979"/>
    </source>
</evidence>
<evidence type="ECO:0000256" key="16">
    <source>
        <dbReference type="ARBA" id="ARBA00042798"/>
    </source>
</evidence>
<keyword evidence="19" id="KW-1185">Reference proteome</keyword>
<dbReference type="InterPro" id="IPR029119">
    <property type="entry name" value="MutY_C"/>
</dbReference>
<dbReference type="PROSITE" id="PS00893">
    <property type="entry name" value="NUDIX_BOX"/>
    <property type="match status" value="1"/>
</dbReference>
<dbReference type="InterPro" id="IPR020084">
    <property type="entry name" value="NUDIX_hydrolase_CS"/>
</dbReference>
<dbReference type="NCBIfam" id="TIGR00586">
    <property type="entry name" value="mutt"/>
    <property type="match status" value="1"/>
</dbReference>
<evidence type="ECO:0000256" key="12">
    <source>
        <dbReference type="ARBA" id="ARBA00038905"/>
    </source>
</evidence>
<comment type="similarity">
    <text evidence="2">Belongs to the Nudix hydrolase family.</text>
</comment>
<dbReference type="GO" id="GO:0035539">
    <property type="term" value="F:8-oxo-7,8-dihydrodeoxyguanosine triphosphate pyrophosphatase activity"/>
    <property type="evidence" value="ECO:0007669"/>
    <property type="project" value="UniProtKB-EC"/>
</dbReference>
<dbReference type="Pfam" id="PF14815">
    <property type="entry name" value="NUDIX_4"/>
    <property type="match status" value="1"/>
</dbReference>
<dbReference type="CDD" id="cd03425">
    <property type="entry name" value="NUDIX_MutT_NudA_like"/>
    <property type="match status" value="1"/>
</dbReference>
<accession>A0ABW4XQ34</accession>
<keyword evidence="5" id="KW-0479">Metal-binding</keyword>
<dbReference type="PANTHER" id="PTHR47707:SF1">
    <property type="entry name" value="NUDIX HYDROLASE FAMILY PROTEIN"/>
    <property type="match status" value="1"/>
</dbReference>
<evidence type="ECO:0000256" key="6">
    <source>
        <dbReference type="ARBA" id="ARBA00022763"/>
    </source>
</evidence>